<gene>
    <name evidence="3" type="ORF">BDP27DRAFT_1319200</name>
</gene>
<dbReference type="PANTHER" id="PTHR47203:SF1">
    <property type="entry name" value="HYPOTHETICAL BASE EXCISION DNA REPAIR PROTEIN (EUROFUNG)"/>
    <property type="match status" value="1"/>
</dbReference>
<dbReference type="InterPro" id="IPR011257">
    <property type="entry name" value="DNA_glycosylase"/>
</dbReference>
<dbReference type="CDD" id="cd00056">
    <property type="entry name" value="ENDO3c"/>
    <property type="match status" value="1"/>
</dbReference>
<proteinExistence type="predicted"/>
<dbReference type="GO" id="GO:0000702">
    <property type="term" value="F:oxidized base lesion DNA N-glycosylase activity"/>
    <property type="evidence" value="ECO:0007669"/>
    <property type="project" value="UniProtKB-ARBA"/>
</dbReference>
<dbReference type="SUPFAM" id="SSF48150">
    <property type="entry name" value="DNA-glycosylase"/>
    <property type="match status" value="1"/>
</dbReference>
<dbReference type="Proteomes" id="UP000772434">
    <property type="component" value="Unassembled WGS sequence"/>
</dbReference>
<dbReference type="AlphaFoldDB" id="A0A9P5UBP8"/>
<dbReference type="InterPro" id="IPR003265">
    <property type="entry name" value="HhH-GPD_domain"/>
</dbReference>
<dbReference type="EMBL" id="JADNRY010000019">
    <property type="protein sequence ID" value="KAF9073309.1"/>
    <property type="molecule type" value="Genomic_DNA"/>
</dbReference>
<name>A0A9P5UBP8_9AGAR</name>
<sequence length="289" mass="31437">MLTTHKRSYSPSLFNAAKPESLPGSSHRHKKRKLVETYASESPFPNFHHPTSSEAHSVFNLLSNAYPQYATTLVAPKFNSNSAASCGSSQNIIDALIGVILSQNTSGKNASSAKASLDAAFGRDNFAAIAASPRDDVIAAIRHGGLANKKSATIQNLLISIEKRHGKYSLQHLADTNLSDEEIMKELTSYEGVGLKTASCVLMFCLGRDSFAVDTHIFRLSKVLNWVPPNADRILTQLHLDKMLPAELKYGLHVLLIQHGRVCKGCKKSVSSGSCILKNFVKESRASET</sequence>
<dbReference type="InterPro" id="IPR023170">
    <property type="entry name" value="HhH_base_excis_C"/>
</dbReference>
<organism evidence="3 4">
    <name type="scientific">Rhodocollybia butyracea</name>
    <dbReference type="NCBI Taxonomy" id="206335"/>
    <lineage>
        <taxon>Eukaryota</taxon>
        <taxon>Fungi</taxon>
        <taxon>Dikarya</taxon>
        <taxon>Basidiomycota</taxon>
        <taxon>Agaricomycotina</taxon>
        <taxon>Agaricomycetes</taxon>
        <taxon>Agaricomycetidae</taxon>
        <taxon>Agaricales</taxon>
        <taxon>Marasmiineae</taxon>
        <taxon>Omphalotaceae</taxon>
        <taxon>Rhodocollybia</taxon>
    </lineage>
</organism>
<keyword evidence="4" id="KW-1185">Reference proteome</keyword>
<evidence type="ECO:0000256" key="1">
    <source>
        <dbReference type="SAM" id="MobiDB-lite"/>
    </source>
</evidence>
<reference evidence="3" key="1">
    <citation type="submission" date="2020-11" db="EMBL/GenBank/DDBJ databases">
        <authorList>
            <consortium name="DOE Joint Genome Institute"/>
            <person name="Ahrendt S."/>
            <person name="Riley R."/>
            <person name="Andreopoulos W."/>
            <person name="Labutti K."/>
            <person name="Pangilinan J."/>
            <person name="Ruiz-Duenas F.J."/>
            <person name="Barrasa J.M."/>
            <person name="Sanchez-Garcia M."/>
            <person name="Camarero S."/>
            <person name="Miyauchi S."/>
            <person name="Serrano A."/>
            <person name="Linde D."/>
            <person name="Babiker R."/>
            <person name="Drula E."/>
            <person name="Ayuso-Fernandez I."/>
            <person name="Pacheco R."/>
            <person name="Padilla G."/>
            <person name="Ferreira P."/>
            <person name="Barriuso J."/>
            <person name="Kellner H."/>
            <person name="Castanera R."/>
            <person name="Alfaro M."/>
            <person name="Ramirez L."/>
            <person name="Pisabarro A.G."/>
            <person name="Kuo A."/>
            <person name="Tritt A."/>
            <person name="Lipzen A."/>
            <person name="He G."/>
            <person name="Yan M."/>
            <person name="Ng V."/>
            <person name="Cullen D."/>
            <person name="Martin F."/>
            <person name="Rosso M.-N."/>
            <person name="Henrissat B."/>
            <person name="Hibbett D."/>
            <person name="Martinez A.T."/>
            <person name="Grigoriev I.V."/>
        </authorList>
    </citation>
    <scope>NUCLEOTIDE SEQUENCE</scope>
    <source>
        <strain evidence="3">AH 40177</strain>
    </source>
</reference>
<comment type="caution">
    <text evidence="3">The sequence shown here is derived from an EMBL/GenBank/DDBJ whole genome shotgun (WGS) entry which is preliminary data.</text>
</comment>
<dbReference type="OrthoDB" id="5607at2759"/>
<evidence type="ECO:0000259" key="2">
    <source>
        <dbReference type="SMART" id="SM00478"/>
    </source>
</evidence>
<feature type="domain" description="HhH-GPD" evidence="2">
    <location>
        <begin position="101"/>
        <end position="262"/>
    </location>
</feature>
<dbReference type="PANTHER" id="PTHR47203">
    <property type="match status" value="1"/>
</dbReference>
<accession>A0A9P5UBP8</accession>
<dbReference type="GO" id="GO:0006285">
    <property type="term" value="P:base-excision repair, AP site formation"/>
    <property type="evidence" value="ECO:0007669"/>
    <property type="project" value="UniProtKB-ARBA"/>
</dbReference>
<evidence type="ECO:0000313" key="3">
    <source>
        <dbReference type="EMBL" id="KAF9073309.1"/>
    </source>
</evidence>
<protein>
    <submittedName>
        <fullName evidence="3">DNA glycosylase</fullName>
    </submittedName>
</protein>
<dbReference type="Pfam" id="PF00730">
    <property type="entry name" value="HhH-GPD"/>
    <property type="match status" value="1"/>
</dbReference>
<evidence type="ECO:0000313" key="4">
    <source>
        <dbReference type="Proteomes" id="UP000772434"/>
    </source>
</evidence>
<feature type="region of interest" description="Disordered" evidence="1">
    <location>
        <begin position="1"/>
        <end position="32"/>
    </location>
</feature>
<dbReference type="Gene3D" id="1.10.340.30">
    <property type="entry name" value="Hypothetical protein, domain 2"/>
    <property type="match status" value="1"/>
</dbReference>
<dbReference type="Gene3D" id="1.10.1670.10">
    <property type="entry name" value="Helix-hairpin-Helix base-excision DNA repair enzymes (C-terminal)"/>
    <property type="match status" value="1"/>
</dbReference>
<dbReference type="SMART" id="SM00478">
    <property type="entry name" value="ENDO3c"/>
    <property type="match status" value="1"/>
</dbReference>